<dbReference type="PANTHER" id="PTHR10912">
    <property type="entry name" value="ADP-RIBOSYL CYCLASE"/>
    <property type="match status" value="1"/>
</dbReference>
<evidence type="ECO:0000256" key="3">
    <source>
        <dbReference type="ARBA" id="ARBA00022679"/>
    </source>
</evidence>
<evidence type="ECO:0000256" key="7">
    <source>
        <dbReference type="SAM" id="Phobius"/>
    </source>
</evidence>
<dbReference type="GeneID" id="117544771"/>
<dbReference type="Pfam" id="PF02267">
    <property type="entry name" value="Rib_hydrolayse"/>
    <property type="match status" value="1"/>
</dbReference>
<keyword evidence="7" id="KW-0472">Membrane</keyword>
<reference evidence="9" key="1">
    <citation type="submission" date="2025-08" db="UniProtKB">
        <authorList>
            <consortium name="RefSeq"/>
        </authorList>
    </citation>
    <scope>IDENTIFICATION</scope>
</reference>
<sequence>MEKKHCIIVTVVISLVIVFVAVVLEITLGKRTFKQEFEYRCSKFESSKKYNCTEIWHEFEKAYVNRDPCKIPMNAYDSLVAAAPFEHAYNKTLFWSKTKNLVRDLTKNRDDVNLEKTLLGSVLDGLTWCGKMGSSETFTKGCPEWNECVNNPPRSFWNRLSTAFADVACEDVTLILDGSIDTPFNPSTTFATIEVKRIKYPKVKSLTVVIVPQKSNCNSESLKALKSALVQGITYNCKEVTEAKIKKCSSDPKTPIGKCW</sequence>
<keyword evidence="6" id="KW-1015">Disulfide bond</keyword>
<evidence type="ECO:0000256" key="5">
    <source>
        <dbReference type="ARBA" id="ARBA00023027"/>
    </source>
</evidence>
<dbReference type="Gene3D" id="3.40.50.720">
    <property type="entry name" value="NAD(P)-binding Rossmann-like Domain"/>
    <property type="match status" value="1"/>
</dbReference>
<evidence type="ECO:0000256" key="4">
    <source>
        <dbReference type="ARBA" id="ARBA00022801"/>
    </source>
</evidence>
<dbReference type="GO" id="GO:0061809">
    <property type="term" value="F:NAD+ nucleosidase activity, cyclic ADP-ribose generating"/>
    <property type="evidence" value="ECO:0007669"/>
    <property type="project" value="UniProtKB-EC"/>
</dbReference>
<evidence type="ECO:0000313" key="8">
    <source>
        <dbReference type="Proteomes" id="UP000515161"/>
    </source>
</evidence>
<dbReference type="SUPFAM" id="SSF52309">
    <property type="entry name" value="N-(deoxy)ribosyltransferase-like"/>
    <property type="match status" value="1"/>
</dbReference>
<comment type="similarity">
    <text evidence="1">Belongs to the ADP-ribosyl cyclase family.</text>
</comment>
<dbReference type="PANTHER" id="PTHR10912:SF9">
    <property type="entry name" value="ADP-RIBOSYL CYCLASE_CYCLIC ADP-RIBOSE HYDROLASE"/>
    <property type="match status" value="1"/>
</dbReference>
<name>A0A6P8UXM0_GYMAC</name>
<keyword evidence="4" id="KW-0378">Hydrolase</keyword>
<keyword evidence="7" id="KW-1133">Transmembrane helix</keyword>
<gene>
    <name evidence="9" type="primary">LOC117544771</name>
</gene>
<keyword evidence="8" id="KW-1185">Reference proteome</keyword>
<proteinExistence type="inferred from homology"/>
<dbReference type="InterPro" id="IPR003193">
    <property type="entry name" value="ADP-ribosyl_cyclase"/>
</dbReference>
<dbReference type="GO" id="GO:0030890">
    <property type="term" value="P:positive regulation of B cell proliferation"/>
    <property type="evidence" value="ECO:0007669"/>
    <property type="project" value="TreeGrafter"/>
</dbReference>
<dbReference type="RefSeq" id="XP_034070052.1">
    <property type="nucleotide sequence ID" value="XM_034214161.1"/>
</dbReference>
<dbReference type="Gene3D" id="1.20.82.10">
    <property type="entry name" value="ADP Ribosyl Cyclase, Chain A, domain 1"/>
    <property type="match status" value="1"/>
</dbReference>
<dbReference type="InParanoid" id="A0A6P8UXM0"/>
<keyword evidence="5" id="KW-0520">NAD</keyword>
<dbReference type="GO" id="GO:0016740">
    <property type="term" value="F:transferase activity"/>
    <property type="evidence" value="ECO:0007669"/>
    <property type="project" value="UniProtKB-KW"/>
</dbReference>
<evidence type="ECO:0000313" key="9">
    <source>
        <dbReference type="RefSeq" id="XP_034070052.1"/>
    </source>
</evidence>
<dbReference type="OrthoDB" id="10028716at2759"/>
<dbReference type="Proteomes" id="UP000515161">
    <property type="component" value="Unplaced"/>
</dbReference>
<evidence type="ECO:0000256" key="2">
    <source>
        <dbReference type="ARBA" id="ARBA00011982"/>
    </source>
</evidence>
<feature type="transmembrane region" description="Helical" evidence="7">
    <location>
        <begin position="7"/>
        <end position="28"/>
    </location>
</feature>
<accession>A0A6P8UXM0</accession>
<protein>
    <recommendedName>
        <fullName evidence="2">ADP-ribosyl cyclase/cyclic ADP-ribose hydrolase</fullName>
        <ecNumber evidence="2">3.2.2.6</ecNumber>
    </recommendedName>
</protein>
<keyword evidence="7" id="KW-0812">Transmembrane</keyword>
<evidence type="ECO:0000256" key="1">
    <source>
        <dbReference type="ARBA" id="ARBA00005406"/>
    </source>
</evidence>
<dbReference type="KEGG" id="gacu:117544771"/>
<dbReference type="AlphaFoldDB" id="A0A6P8UXM0"/>
<keyword evidence="3" id="KW-0808">Transferase</keyword>
<dbReference type="EC" id="3.2.2.6" evidence="2"/>
<dbReference type="GO" id="GO:0005886">
    <property type="term" value="C:plasma membrane"/>
    <property type="evidence" value="ECO:0007669"/>
    <property type="project" value="TreeGrafter"/>
</dbReference>
<dbReference type="GO" id="GO:0016849">
    <property type="term" value="F:phosphorus-oxygen lyase activity"/>
    <property type="evidence" value="ECO:0007669"/>
    <property type="project" value="TreeGrafter"/>
</dbReference>
<evidence type="ECO:0000256" key="6">
    <source>
        <dbReference type="ARBA" id="ARBA00023157"/>
    </source>
</evidence>
<organism evidence="8 9">
    <name type="scientific">Gymnodraco acuticeps</name>
    <name type="common">Antarctic dragonfish</name>
    <dbReference type="NCBI Taxonomy" id="8218"/>
    <lineage>
        <taxon>Eukaryota</taxon>
        <taxon>Metazoa</taxon>
        <taxon>Chordata</taxon>
        <taxon>Craniata</taxon>
        <taxon>Vertebrata</taxon>
        <taxon>Euteleostomi</taxon>
        <taxon>Actinopterygii</taxon>
        <taxon>Neopterygii</taxon>
        <taxon>Teleostei</taxon>
        <taxon>Neoteleostei</taxon>
        <taxon>Acanthomorphata</taxon>
        <taxon>Eupercaria</taxon>
        <taxon>Perciformes</taxon>
        <taxon>Notothenioidei</taxon>
        <taxon>Bathydraconidae</taxon>
        <taxon>Gymnodraco</taxon>
    </lineage>
</organism>